<dbReference type="CDD" id="cd08234">
    <property type="entry name" value="threonine_DH_like"/>
    <property type="match status" value="1"/>
</dbReference>
<dbReference type="Proteomes" id="UP000027195">
    <property type="component" value="Unassembled WGS sequence"/>
</dbReference>
<feature type="domain" description="Alcohol dehydrogenase-like N-terminal" evidence="6">
    <location>
        <begin position="35"/>
        <end position="132"/>
    </location>
</feature>
<protein>
    <recommendedName>
        <fullName evidence="9">Enoyl reductase (ER) domain-containing protein</fullName>
    </recommendedName>
</protein>
<dbReference type="STRING" id="930990.A0A067LZB6"/>
<dbReference type="InterPro" id="IPR011032">
    <property type="entry name" value="GroES-like_sf"/>
</dbReference>
<dbReference type="AlphaFoldDB" id="A0A067LZB6"/>
<comment type="similarity">
    <text evidence="4">Belongs to the zinc-containing alcohol dehydrogenase family.</text>
</comment>
<dbReference type="Gene3D" id="3.90.180.10">
    <property type="entry name" value="Medium-chain alcohol dehydrogenases, catalytic domain"/>
    <property type="match status" value="1"/>
</dbReference>
<dbReference type="InterPro" id="IPR036291">
    <property type="entry name" value="NAD(P)-bd_dom_sf"/>
</dbReference>
<name>A0A067LZB6_BOTB1</name>
<dbReference type="InParanoid" id="A0A067LZB6"/>
<gene>
    <name evidence="7" type="ORF">BOTBODRAFT_59130</name>
</gene>
<evidence type="ECO:0000313" key="7">
    <source>
        <dbReference type="EMBL" id="KDQ08768.1"/>
    </source>
</evidence>
<proteinExistence type="inferred from homology"/>
<dbReference type="GO" id="GO:0016491">
    <property type="term" value="F:oxidoreductase activity"/>
    <property type="evidence" value="ECO:0007669"/>
    <property type="project" value="UniProtKB-KW"/>
</dbReference>
<dbReference type="OrthoDB" id="5363962at2759"/>
<dbReference type="GO" id="GO:0008270">
    <property type="term" value="F:zinc ion binding"/>
    <property type="evidence" value="ECO:0007669"/>
    <property type="project" value="InterPro"/>
</dbReference>
<dbReference type="PANTHER" id="PTHR43401">
    <property type="entry name" value="L-THREONINE 3-DEHYDROGENASE"/>
    <property type="match status" value="1"/>
</dbReference>
<evidence type="ECO:0000313" key="8">
    <source>
        <dbReference type="Proteomes" id="UP000027195"/>
    </source>
</evidence>
<evidence type="ECO:0000256" key="3">
    <source>
        <dbReference type="ARBA" id="ARBA00023002"/>
    </source>
</evidence>
<dbReference type="InterPro" id="IPR013149">
    <property type="entry name" value="ADH-like_C"/>
</dbReference>
<evidence type="ECO:0000256" key="4">
    <source>
        <dbReference type="RuleBase" id="RU361277"/>
    </source>
</evidence>
<dbReference type="Pfam" id="PF00107">
    <property type="entry name" value="ADH_zinc_N"/>
    <property type="match status" value="1"/>
</dbReference>
<dbReference type="Pfam" id="PF08240">
    <property type="entry name" value="ADH_N"/>
    <property type="match status" value="1"/>
</dbReference>
<evidence type="ECO:0008006" key="9">
    <source>
        <dbReference type="Google" id="ProtNLM"/>
    </source>
</evidence>
<keyword evidence="3" id="KW-0560">Oxidoreductase</keyword>
<dbReference type="PROSITE" id="PS00059">
    <property type="entry name" value="ADH_ZINC"/>
    <property type="match status" value="1"/>
</dbReference>
<feature type="domain" description="Alcohol dehydrogenase-like C-terminal" evidence="5">
    <location>
        <begin position="171"/>
        <end position="301"/>
    </location>
</feature>
<dbReference type="InterPro" id="IPR013154">
    <property type="entry name" value="ADH-like_N"/>
</dbReference>
<keyword evidence="8" id="KW-1185">Reference proteome</keyword>
<evidence type="ECO:0000256" key="2">
    <source>
        <dbReference type="ARBA" id="ARBA00022833"/>
    </source>
</evidence>
<evidence type="ECO:0000259" key="6">
    <source>
        <dbReference type="Pfam" id="PF08240"/>
    </source>
</evidence>
<evidence type="ECO:0000259" key="5">
    <source>
        <dbReference type="Pfam" id="PF00107"/>
    </source>
</evidence>
<keyword evidence="1 4" id="KW-0479">Metal-binding</keyword>
<dbReference type="InterPro" id="IPR002328">
    <property type="entry name" value="ADH_Zn_CS"/>
</dbReference>
<dbReference type="EMBL" id="KL198086">
    <property type="protein sequence ID" value="KDQ08768.1"/>
    <property type="molecule type" value="Genomic_DNA"/>
</dbReference>
<accession>A0A067LZB6</accession>
<organism evidence="7 8">
    <name type="scientific">Botryobasidium botryosum (strain FD-172 SS1)</name>
    <dbReference type="NCBI Taxonomy" id="930990"/>
    <lineage>
        <taxon>Eukaryota</taxon>
        <taxon>Fungi</taxon>
        <taxon>Dikarya</taxon>
        <taxon>Basidiomycota</taxon>
        <taxon>Agaricomycotina</taxon>
        <taxon>Agaricomycetes</taxon>
        <taxon>Cantharellales</taxon>
        <taxon>Botryobasidiaceae</taxon>
        <taxon>Botryobasidium</taxon>
    </lineage>
</organism>
<dbReference type="InterPro" id="IPR050129">
    <property type="entry name" value="Zn_alcohol_dh"/>
</dbReference>
<dbReference type="Gene3D" id="3.40.50.720">
    <property type="entry name" value="NAD(P)-binding Rossmann-like Domain"/>
    <property type="match status" value="1"/>
</dbReference>
<dbReference type="SUPFAM" id="SSF50129">
    <property type="entry name" value="GroES-like"/>
    <property type="match status" value="1"/>
</dbReference>
<dbReference type="HOGENOM" id="CLU_026673_11_0_1"/>
<keyword evidence="2 4" id="KW-0862">Zinc</keyword>
<dbReference type="PANTHER" id="PTHR43401:SF2">
    <property type="entry name" value="L-THREONINE 3-DEHYDROGENASE"/>
    <property type="match status" value="1"/>
</dbReference>
<comment type="cofactor">
    <cofactor evidence="4">
        <name>Zn(2+)</name>
        <dbReference type="ChEBI" id="CHEBI:29105"/>
    </cofactor>
</comment>
<evidence type="ECO:0000256" key="1">
    <source>
        <dbReference type="ARBA" id="ARBA00022723"/>
    </source>
</evidence>
<sequence>MASSTQMNALYYSKARQFEIKKVPVPQVGSNDVLLKGVCGTDQHIHEGGFIAKYPLIPGHEVVGVVVDVGKDVEGFELGDRCVADVGITCGRCFFCRRNNGLMCENFQSRGVTVDGGFADYIAYDQSKVYKFKNLDPKDATLVEPAACAIHGLDKLRPPVGVDVLLLGAGPTGLILAQLLKLNGASKVVLAANKGIKMDVARQLDAADEYIELHRENPEAQWDQLKKDHPYGFDVVVEATGVEKLAQTAFDYVRRGGTLMLYGVYEDSARVTWPPGKIFQDEINVIGSFSQAYCFPRAVEYLDSGKVKVKGMVTDTFKLVDYQKALDKLASRQCLKIVIEP</sequence>
<reference evidence="8" key="1">
    <citation type="journal article" date="2014" name="Proc. Natl. Acad. Sci. U.S.A.">
        <title>Extensive sampling of basidiomycete genomes demonstrates inadequacy of the white-rot/brown-rot paradigm for wood decay fungi.</title>
        <authorList>
            <person name="Riley R."/>
            <person name="Salamov A.A."/>
            <person name="Brown D.W."/>
            <person name="Nagy L.G."/>
            <person name="Floudas D."/>
            <person name="Held B.W."/>
            <person name="Levasseur A."/>
            <person name="Lombard V."/>
            <person name="Morin E."/>
            <person name="Otillar R."/>
            <person name="Lindquist E.A."/>
            <person name="Sun H."/>
            <person name="LaButti K.M."/>
            <person name="Schmutz J."/>
            <person name="Jabbour D."/>
            <person name="Luo H."/>
            <person name="Baker S.E."/>
            <person name="Pisabarro A.G."/>
            <person name="Walton J.D."/>
            <person name="Blanchette R.A."/>
            <person name="Henrissat B."/>
            <person name="Martin F."/>
            <person name="Cullen D."/>
            <person name="Hibbett D.S."/>
            <person name="Grigoriev I.V."/>
        </authorList>
    </citation>
    <scope>NUCLEOTIDE SEQUENCE [LARGE SCALE GENOMIC DNA]</scope>
    <source>
        <strain evidence="8">FD-172 SS1</strain>
    </source>
</reference>
<dbReference type="SUPFAM" id="SSF51735">
    <property type="entry name" value="NAD(P)-binding Rossmann-fold domains"/>
    <property type="match status" value="1"/>
</dbReference>